<feature type="transmembrane region" description="Helical" evidence="1">
    <location>
        <begin position="195"/>
        <end position="220"/>
    </location>
</feature>
<dbReference type="RefSeq" id="WP_146320583.1">
    <property type="nucleotide sequence ID" value="NZ_CP042305.1"/>
</dbReference>
<reference evidence="2 3" key="1">
    <citation type="submission" date="2019-07" db="EMBL/GenBank/DDBJ databases">
        <title>Full genome sequence of Humibacter sp. WJ7-1.</title>
        <authorList>
            <person name="Im W.-T."/>
        </authorList>
    </citation>
    <scope>NUCLEOTIDE SEQUENCE [LARGE SCALE GENOMIC DNA]</scope>
    <source>
        <strain evidence="2 3">WJ7-1</strain>
    </source>
</reference>
<gene>
    <name evidence="2" type="ORF">FPZ11_10110</name>
</gene>
<keyword evidence="1" id="KW-0472">Membrane</keyword>
<keyword evidence="3" id="KW-1185">Reference proteome</keyword>
<keyword evidence="1" id="KW-0812">Transmembrane</keyword>
<evidence type="ECO:0000313" key="2">
    <source>
        <dbReference type="EMBL" id="QDZ15078.1"/>
    </source>
</evidence>
<dbReference type="AlphaFoldDB" id="A0A5B8M2R4"/>
<keyword evidence="1" id="KW-1133">Transmembrane helix</keyword>
<evidence type="ECO:0000256" key="1">
    <source>
        <dbReference type="SAM" id="Phobius"/>
    </source>
</evidence>
<dbReference type="KEGG" id="huw:FPZ11_10110"/>
<feature type="transmembrane region" description="Helical" evidence="1">
    <location>
        <begin position="170"/>
        <end position="189"/>
    </location>
</feature>
<proteinExistence type="predicted"/>
<dbReference type="Proteomes" id="UP000320216">
    <property type="component" value="Chromosome"/>
</dbReference>
<accession>A0A5B8M2R4</accession>
<protein>
    <submittedName>
        <fullName evidence="2">DUF998 domain-containing protein</fullName>
    </submittedName>
</protein>
<feature type="transmembrane region" description="Helical" evidence="1">
    <location>
        <begin position="108"/>
        <end position="126"/>
    </location>
</feature>
<dbReference type="InterPro" id="IPR009339">
    <property type="entry name" value="DUF998"/>
</dbReference>
<feature type="transmembrane region" description="Helical" evidence="1">
    <location>
        <begin position="34"/>
        <end position="55"/>
    </location>
</feature>
<dbReference type="Pfam" id="PF06197">
    <property type="entry name" value="DUF998"/>
    <property type="match status" value="1"/>
</dbReference>
<evidence type="ECO:0000313" key="3">
    <source>
        <dbReference type="Proteomes" id="UP000320216"/>
    </source>
</evidence>
<dbReference type="OrthoDB" id="8159487at2"/>
<name>A0A5B8M2R4_9MICO</name>
<dbReference type="EMBL" id="CP042305">
    <property type="protein sequence ID" value="QDZ15078.1"/>
    <property type="molecule type" value="Genomic_DNA"/>
</dbReference>
<sequence>MSPSESGAAAQGVGAAAPNVRIDCTPEARVTKSLLGYGVIAGPFYVIASVIQGLLTSGFDFAHDSWSLLSTGSAGWIHVVVFVLTGLMVIAGAVGIHRHVSAGAARTAWAYLAGYGILLVGAGVFAPDVAGASFTWHGMVHLACGGLGFVAFAVWAFLVARRVGQTSRALAVCSVIAGVLLLVGFGFVASGAGSALATVVFTIAVVVSWAWLSVASVLFYREAAEAGRIEVPLD</sequence>
<organism evidence="2 3">
    <name type="scientific">Humibacter ginsenosidimutans</name>
    <dbReference type="NCBI Taxonomy" id="2599293"/>
    <lineage>
        <taxon>Bacteria</taxon>
        <taxon>Bacillati</taxon>
        <taxon>Actinomycetota</taxon>
        <taxon>Actinomycetes</taxon>
        <taxon>Micrococcales</taxon>
        <taxon>Microbacteriaceae</taxon>
        <taxon>Humibacter</taxon>
    </lineage>
</organism>
<feature type="transmembrane region" description="Helical" evidence="1">
    <location>
        <begin position="75"/>
        <end position="96"/>
    </location>
</feature>
<feature type="transmembrane region" description="Helical" evidence="1">
    <location>
        <begin position="138"/>
        <end position="158"/>
    </location>
</feature>